<organism evidence="1 3">
    <name type="scientific">Rubrobacter radiotolerans</name>
    <name type="common">Arthrobacter radiotolerans</name>
    <dbReference type="NCBI Taxonomy" id="42256"/>
    <lineage>
        <taxon>Bacteria</taxon>
        <taxon>Bacillati</taxon>
        <taxon>Actinomycetota</taxon>
        <taxon>Rubrobacteria</taxon>
        <taxon>Rubrobacterales</taxon>
        <taxon>Rubrobacteraceae</taxon>
        <taxon>Rubrobacter</taxon>
    </lineage>
</organism>
<dbReference type="KEGG" id="rrd:RradSPS_1752"/>
<dbReference type="OrthoDB" id="5243648at2"/>
<name>A0A023X4X3_RUBRA</name>
<accession>A0A023X4X3</accession>
<dbReference type="EMBL" id="CP007514">
    <property type="protein sequence ID" value="AHY47035.1"/>
    <property type="molecule type" value="Genomic_DNA"/>
</dbReference>
<dbReference type="RefSeq" id="WP_038682043.1">
    <property type="nucleotide sequence ID" value="NZ_CP007514.1"/>
</dbReference>
<dbReference type="AlphaFoldDB" id="A0A023X4X3"/>
<dbReference type="Proteomes" id="UP001281130">
    <property type="component" value="Unassembled WGS sequence"/>
</dbReference>
<dbReference type="STRING" id="42256.RradSPS_1752"/>
<evidence type="ECO:0000313" key="2">
    <source>
        <dbReference type="EMBL" id="MDX5894441.1"/>
    </source>
</evidence>
<dbReference type="HOGENOM" id="CLU_1853741_0_0_11"/>
<dbReference type="EMBL" id="JAWXXX010000001">
    <property type="protein sequence ID" value="MDX5894441.1"/>
    <property type="molecule type" value="Genomic_DNA"/>
</dbReference>
<gene>
    <name evidence="1" type="ORF">RradSPS_1752</name>
    <name evidence="2" type="ORF">SIL72_10425</name>
</gene>
<protein>
    <submittedName>
        <fullName evidence="1">Uncharacterized protein</fullName>
    </submittedName>
</protein>
<evidence type="ECO:0000313" key="1">
    <source>
        <dbReference type="EMBL" id="AHY47035.1"/>
    </source>
</evidence>
<reference evidence="1 3" key="1">
    <citation type="submission" date="2014-03" db="EMBL/GenBank/DDBJ databases">
        <title>Complete genome sequence of the Radio-Resistant Rubrobacter radiotolerans RSPS-4.</title>
        <authorList>
            <person name="Egas C.C."/>
            <person name="Barroso C.C."/>
            <person name="Froufe H.J.C."/>
            <person name="Pacheco J.J."/>
            <person name="Albuquerque L.L."/>
            <person name="da Costa M.M.S."/>
        </authorList>
    </citation>
    <scope>NUCLEOTIDE SEQUENCE [LARGE SCALE GENOMIC DNA]</scope>
    <source>
        <strain evidence="1 3">RSPS-4</strain>
    </source>
</reference>
<sequence>MSDPSENPRNGTGRRTPELSLKEVFLLASRDFPAARDRSAVVAEALDHLQRGFAAHYAGGTASDEAILVGDNDYARAVETIARLDEPRFVEVASRMIRDGSGRIVSGGAVTVAFWTPHLGELLAVVSGEGTDRSQERVRAACREVSG</sequence>
<evidence type="ECO:0000313" key="3">
    <source>
        <dbReference type="Proteomes" id="UP000025229"/>
    </source>
</evidence>
<reference evidence="2" key="2">
    <citation type="submission" date="2023-11" db="EMBL/GenBank/DDBJ databases">
        <title>MicrobeMod: A computational toolkit for identifying prokaryotic methylation and restriction-modification with nanopore sequencing.</title>
        <authorList>
            <person name="Crits-Christoph A."/>
            <person name="Kang S.C."/>
            <person name="Lee H."/>
            <person name="Ostrov N."/>
        </authorList>
    </citation>
    <scope>NUCLEOTIDE SEQUENCE</scope>
    <source>
        <strain evidence="2">ATCC 51242</strain>
    </source>
</reference>
<dbReference type="Proteomes" id="UP000025229">
    <property type="component" value="Chromosome"/>
</dbReference>
<proteinExistence type="predicted"/>
<keyword evidence="3" id="KW-1185">Reference proteome</keyword>